<evidence type="ECO:0000256" key="6">
    <source>
        <dbReference type="PIRNR" id="PIRNR000535"/>
    </source>
</evidence>
<name>A0ABU3DAK3_9FLAO</name>
<dbReference type="EMBL" id="JAVRHK010000025">
    <property type="protein sequence ID" value="MDT0678568.1"/>
    <property type="molecule type" value="Genomic_DNA"/>
</dbReference>
<evidence type="ECO:0000313" key="9">
    <source>
        <dbReference type="Proteomes" id="UP001262582"/>
    </source>
</evidence>
<dbReference type="PROSITE" id="PS00584">
    <property type="entry name" value="PFKB_KINASES_2"/>
    <property type="match status" value="1"/>
</dbReference>
<dbReference type="RefSeq" id="WP_311504903.1">
    <property type="nucleotide sequence ID" value="NZ_JAVRHK010000025.1"/>
</dbReference>
<gene>
    <name evidence="8" type="ORF">RM539_18465</name>
</gene>
<comment type="caution">
    <text evidence="8">The sequence shown here is derived from an EMBL/GenBank/DDBJ whole genome shotgun (WGS) entry which is preliminary data.</text>
</comment>
<dbReference type="Proteomes" id="UP001262582">
    <property type="component" value="Unassembled WGS sequence"/>
</dbReference>
<dbReference type="PIRSF" id="PIRSF000535">
    <property type="entry name" value="1PFK/6PFK/LacC"/>
    <property type="match status" value="1"/>
</dbReference>
<keyword evidence="5" id="KW-0067">ATP-binding</keyword>
<dbReference type="GO" id="GO:0016301">
    <property type="term" value="F:kinase activity"/>
    <property type="evidence" value="ECO:0007669"/>
    <property type="project" value="UniProtKB-KW"/>
</dbReference>
<dbReference type="PANTHER" id="PTHR46566:SF2">
    <property type="entry name" value="ATP-DEPENDENT 6-PHOSPHOFRUCTOKINASE ISOZYME 2"/>
    <property type="match status" value="1"/>
</dbReference>
<protein>
    <submittedName>
        <fullName evidence="8">PfkB family carbohydrate kinase</fullName>
    </submittedName>
</protein>
<organism evidence="8 9">
    <name type="scientific">Autumnicola musiva</name>
    <dbReference type="NCBI Taxonomy" id="3075589"/>
    <lineage>
        <taxon>Bacteria</taxon>
        <taxon>Pseudomonadati</taxon>
        <taxon>Bacteroidota</taxon>
        <taxon>Flavobacteriia</taxon>
        <taxon>Flavobacteriales</taxon>
        <taxon>Flavobacteriaceae</taxon>
        <taxon>Autumnicola</taxon>
    </lineage>
</organism>
<evidence type="ECO:0000256" key="4">
    <source>
        <dbReference type="ARBA" id="ARBA00022777"/>
    </source>
</evidence>
<dbReference type="SUPFAM" id="SSF53613">
    <property type="entry name" value="Ribokinase-like"/>
    <property type="match status" value="1"/>
</dbReference>
<sequence>MILSVCPNPSIDCYAWLEKIRPGEVNRFERLQEFPGGKGVHIAMAIAELGGESCLFGNWAGNSGDWIKKQCSERNIKISGIELDGNNRKCYTLRSLVSKFNNTEFLEPGPEMNNSNWKTFKKKFEINAEKADVICLSGSWPSRAPKDAYFQFIEIAKKQRKRSILDCTGNQLLEALKTPFFGLHLNEEEAFNLCGSNEIRDLLKVLKGQVELIALTKGKEGLWMAYKGKIIKANIKIEKIISTVGSGDCLTAGIARAVEQGLNPLAIASYGVACGAANCLNEDLGILQKQDVEKLLPKVEYKIEEYEY</sequence>
<dbReference type="Gene3D" id="3.40.1190.20">
    <property type="match status" value="1"/>
</dbReference>
<dbReference type="PANTHER" id="PTHR46566">
    <property type="entry name" value="1-PHOSPHOFRUCTOKINASE-RELATED"/>
    <property type="match status" value="1"/>
</dbReference>
<evidence type="ECO:0000313" key="8">
    <source>
        <dbReference type="EMBL" id="MDT0678568.1"/>
    </source>
</evidence>
<proteinExistence type="inferred from homology"/>
<dbReference type="InterPro" id="IPR002173">
    <property type="entry name" value="Carboh/pur_kinase_PfkB_CS"/>
</dbReference>
<keyword evidence="2 6" id="KW-0808">Transferase</keyword>
<dbReference type="InterPro" id="IPR029056">
    <property type="entry name" value="Ribokinase-like"/>
</dbReference>
<feature type="domain" description="Carbohydrate kinase PfkB" evidence="7">
    <location>
        <begin position="11"/>
        <end position="282"/>
    </location>
</feature>
<accession>A0ABU3DAK3</accession>
<evidence type="ECO:0000256" key="3">
    <source>
        <dbReference type="ARBA" id="ARBA00022741"/>
    </source>
</evidence>
<evidence type="ECO:0000256" key="1">
    <source>
        <dbReference type="ARBA" id="ARBA00010688"/>
    </source>
</evidence>
<evidence type="ECO:0000259" key="7">
    <source>
        <dbReference type="Pfam" id="PF00294"/>
    </source>
</evidence>
<dbReference type="Pfam" id="PF00294">
    <property type="entry name" value="PfkB"/>
    <property type="match status" value="1"/>
</dbReference>
<keyword evidence="4 8" id="KW-0418">Kinase</keyword>
<reference evidence="8 9" key="1">
    <citation type="submission" date="2023-09" db="EMBL/GenBank/DDBJ databases">
        <authorList>
            <person name="Rey-Velasco X."/>
        </authorList>
    </citation>
    <scope>NUCLEOTIDE SEQUENCE [LARGE SCALE GENOMIC DNA]</scope>
    <source>
        <strain evidence="8 9">F117</strain>
    </source>
</reference>
<evidence type="ECO:0000256" key="5">
    <source>
        <dbReference type="ARBA" id="ARBA00022840"/>
    </source>
</evidence>
<dbReference type="InterPro" id="IPR017583">
    <property type="entry name" value="Tagatose/fructose_Pkinase"/>
</dbReference>
<keyword evidence="9" id="KW-1185">Reference proteome</keyword>
<evidence type="ECO:0000256" key="2">
    <source>
        <dbReference type="ARBA" id="ARBA00022679"/>
    </source>
</evidence>
<keyword evidence="3" id="KW-0547">Nucleotide-binding</keyword>
<comment type="similarity">
    <text evidence="1">Belongs to the carbohydrate kinase PfkB family.</text>
</comment>
<dbReference type="InterPro" id="IPR011611">
    <property type="entry name" value="PfkB_dom"/>
</dbReference>